<gene>
    <name evidence="2" type="ORF">KIMC2_14540</name>
</gene>
<dbReference type="Gene3D" id="3.40.50.10810">
    <property type="entry name" value="Tandem AAA-ATPase domain"/>
    <property type="match status" value="1"/>
</dbReference>
<dbReference type="Pfam" id="PF00176">
    <property type="entry name" value="SNF2-rel_dom"/>
    <property type="match status" value="1"/>
</dbReference>
<reference evidence="2 3" key="1">
    <citation type="journal article" date="2023" name="Microbiol. Spectr.">
        <title>Symbiosis of Carpenter Bees with Uncharacterized Lactic Acid Bacteria Showing NAD Auxotrophy.</title>
        <authorList>
            <person name="Kawasaki S."/>
            <person name="Ozawa K."/>
            <person name="Mori T."/>
            <person name="Yamamoto A."/>
            <person name="Ito M."/>
            <person name="Ohkuma M."/>
            <person name="Sakamoto M."/>
            <person name="Matsutani M."/>
        </authorList>
    </citation>
    <scope>NUCLEOTIDE SEQUENCE [LARGE SCALE GENOMIC DNA]</scope>
    <source>
        <strain evidence="2 3">KimC2</strain>
    </source>
</reference>
<proteinExistence type="predicted"/>
<dbReference type="GO" id="GO:0004386">
    <property type="term" value="F:helicase activity"/>
    <property type="evidence" value="ECO:0007669"/>
    <property type="project" value="UniProtKB-KW"/>
</dbReference>
<keyword evidence="2" id="KW-0067">ATP-binding</keyword>
<dbReference type="InterPro" id="IPR038718">
    <property type="entry name" value="SNF2-like_sf"/>
</dbReference>
<name>A0AAU9DJA1_9LACO</name>
<sequence length="452" mass="51712">MKAELRPYQKYAVNFILEHPAAGLFLDMGLGKTLSTLVAVDDLRMLDELGKTLIIAPKSVALNTWPAEIQKWDDISHLTYSIVVGKKAQRERALFRDVDLYITNRENIVWLVEFYGKKWPFKTVIIDELSSFKSPTAKRFRALRQVRPLMKRVVGLTGTPAPNSLLDLWPEMYLIDHGKRLGKTITGFRQQYFHPGQRSGYIVYNWLPNPGSEQIIYSKIKDVAISMQSSDYLKLPPRTDNTIEVEMSDKEKKIYKKFAKDFVLDLSDGESGTITASNAAILQQKLTQLANGAIYDDDGKVIEFHQHKLDALERIIEEAQGQPILVFYWFQHDRDRILKRFPEAHVLDTSKDDVDRWTKGEIPILLAQPASAGHGLNLQDGGHIVVWFGLTWSPEYYQQANKRLDRSGQKSPVIIHHILTKGTDDYRMLDVVQGKMTKEQALKDAVKVVMEE</sequence>
<dbReference type="AlphaFoldDB" id="A0AAU9DJA1"/>
<evidence type="ECO:0000313" key="2">
    <source>
        <dbReference type="EMBL" id="BDR56892.1"/>
    </source>
</evidence>
<dbReference type="PANTHER" id="PTHR10799">
    <property type="entry name" value="SNF2/RAD54 HELICASE FAMILY"/>
    <property type="match status" value="1"/>
</dbReference>
<evidence type="ECO:0000259" key="1">
    <source>
        <dbReference type="PROSITE" id="PS51192"/>
    </source>
</evidence>
<evidence type="ECO:0000313" key="3">
    <source>
        <dbReference type="Proteomes" id="UP001321804"/>
    </source>
</evidence>
<dbReference type="PROSITE" id="PS51192">
    <property type="entry name" value="HELICASE_ATP_BIND_1"/>
    <property type="match status" value="1"/>
</dbReference>
<dbReference type="EMBL" id="AP026801">
    <property type="protein sequence ID" value="BDR56892.1"/>
    <property type="molecule type" value="Genomic_DNA"/>
</dbReference>
<dbReference type="CDD" id="cd18013">
    <property type="entry name" value="DEXQc_bact_SNF2"/>
    <property type="match status" value="1"/>
</dbReference>
<dbReference type="SUPFAM" id="SSF52540">
    <property type="entry name" value="P-loop containing nucleoside triphosphate hydrolases"/>
    <property type="match status" value="2"/>
</dbReference>
<dbReference type="Proteomes" id="UP001321804">
    <property type="component" value="Chromosome"/>
</dbReference>
<dbReference type="Gene3D" id="3.40.50.300">
    <property type="entry name" value="P-loop containing nucleotide triphosphate hydrolases"/>
    <property type="match status" value="1"/>
</dbReference>
<keyword evidence="2" id="KW-0347">Helicase</keyword>
<dbReference type="RefSeq" id="WP_317695472.1">
    <property type="nucleotide sequence ID" value="NZ_AP026801.1"/>
</dbReference>
<dbReference type="InterPro" id="IPR027417">
    <property type="entry name" value="P-loop_NTPase"/>
</dbReference>
<accession>A0AAU9DJA1</accession>
<keyword evidence="3" id="KW-1185">Reference proteome</keyword>
<dbReference type="InterPro" id="IPR014001">
    <property type="entry name" value="Helicase_ATP-bd"/>
</dbReference>
<feature type="domain" description="Helicase ATP-binding" evidence="1">
    <location>
        <begin position="13"/>
        <end position="178"/>
    </location>
</feature>
<keyword evidence="2" id="KW-0378">Hydrolase</keyword>
<dbReference type="GO" id="GO:0005524">
    <property type="term" value="F:ATP binding"/>
    <property type="evidence" value="ECO:0007669"/>
    <property type="project" value="InterPro"/>
</dbReference>
<dbReference type="SMART" id="SM00487">
    <property type="entry name" value="DEXDc"/>
    <property type="match status" value="1"/>
</dbReference>
<keyword evidence="2" id="KW-0547">Nucleotide-binding</keyword>
<dbReference type="KEGG" id="xak:KIMC2_14540"/>
<organism evidence="2 3">
    <name type="scientific">Xylocopilactobacillus apis</name>
    <dbReference type="NCBI Taxonomy" id="2932183"/>
    <lineage>
        <taxon>Bacteria</taxon>
        <taxon>Bacillati</taxon>
        <taxon>Bacillota</taxon>
        <taxon>Bacilli</taxon>
        <taxon>Lactobacillales</taxon>
        <taxon>Lactobacillaceae</taxon>
        <taxon>Xylocopilactobacillus</taxon>
    </lineage>
</organism>
<protein>
    <submittedName>
        <fullName evidence="2">DEAD/DEAH box helicase</fullName>
    </submittedName>
</protein>
<dbReference type="InterPro" id="IPR000330">
    <property type="entry name" value="SNF2_N"/>
</dbReference>